<keyword evidence="2" id="KW-1185">Reference proteome</keyword>
<gene>
    <name evidence="1" type="ORF">CYMTET_27850</name>
</gene>
<dbReference type="Proteomes" id="UP001190700">
    <property type="component" value="Unassembled WGS sequence"/>
</dbReference>
<sequence length="108" mass="12365">MLTTERAIGVCKHSNIVFEYYTCLQLEKQLVGNQEAFEQEPQGVHVNQQEAIQFQEDSETLLALLEESRQVLQDALLVWAPGLRSETADMWVLEKRLMRGTSTTPSIR</sequence>
<evidence type="ECO:0000313" key="2">
    <source>
        <dbReference type="Proteomes" id="UP001190700"/>
    </source>
</evidence>
<proteinExistence type="predicted"/>
<reference evidence="1 2" key="1">
    <citation type="journal article" date="2015" name="Genome Biol. Evol.">
        <title>Comparative Genomics of a Bacterivorous Green Alga Reveals Evolutionary Causalities and Consequences of Phago-Mixotrophic Mode of Nutrition.</title>
        <authorList>
            <person name="Burns J.A."/>
            <person name="Paasch A."/>
            <person name="Narechania A."/>
            <person name="Kim E."/>
        </authorList>
    </citation>
    <scope>NUCLEOTIDE SEQUENCE [LARGE SCALE GENOMIC DNA]</scope>
    <source>
        <strain evidence="1 2">PLY_AMNH</strain>
    </source>
</reference>
<organism evidence="1 2">
    <name type="scientific">Cymbomonas tetramitiformis</name>
    <dbReference type="NCBI Taxonomy" id="36881"/>
    <lineage>
        <taxon>Eukaryota</taxon>
        <taxon>Viridiplantae</taxon>
        <taxon>Chlorophyta</taxon>
        <taxon>Pyramimonadophyceae</taxon>
        <taxon>Pyramimonadales</taxon>
        <taxon>Pyramimonadaceae</taxon>
        <taxon>Cymbomonas</taxon>
    </lineage>
</organism>
<evidence type="ECO:0000313" key="1">
    <source>
        <dbReference type="EMBL" id="KAK3263339.1"/>
    </source>
</evidence>
<dbReference type="AlphaFoldDB" id="A0AAE0FP29"/>
<accession>A0AAE0FP29</accession>
<name>A0AAE0FP29_9CHLO</name>
<dbReference type="EMBL" id="LGRX02015527">
    <property type="protein sequence ID" value="KAK3263339.1"/>
    <property type="molecule type" value="Genomic_DNA"/>
</dbReference>
<comment type="caution">
    <text evidence="1">The sequence shown here is derived from an EMBL/GenBank/DDBJ whole genome shotgun (WGS) entry which is preliminary data.</text>
</comment>
<protein>
    <submittedName>
        <fullName evidence="1">Uncharacterized protein</fullName>
    </submittedName>
</protein>